<evidence type="ECO:0000313" key="3">
    <source>
        <dbReference type="Proteomes" id="UP001162483"/>
    </source>
</evidence>
<organism evidence="2 3">
    <name type="scientific">Staurois parvus</name>
    <dbReference type="NCBI Taxonomy" id="386267"/>
    <lineage>
        <taxon>Eukaryota</taxon>
        <taxon>Metazoa</taxon>
        <taxon>Chordata</taxon>
        <taxon>Craniata</taxon>
        <taxon>Vertebrata</taxon>
        <taxon>Euteleostomi</taxon>
        <taxon>Amphibia</taxon>
        <taxon>Batrachia</taxon>
        <taxon>Anura</taxon>
        <taxon>Neobatrachia</taxon>
        <taxon>Ranoidea</taxon>
        <taxon>Ranidae</taxon>
        <taxon>Staurois</taxon>
    </lineage>
</organism>
<evidence type="ECO:0000313" key="2">
    <source>
        <dbReference type="EMBL" id="CAI9611304.1"/>
    </source>
</evidence>
<sequence>MDLPVMVGLTCLVGCNTGLASGCSQQSETQPAASQTPEADYARGKGGQTCSLCLGVCFSWALYPVPAFLFLSLSD</sequence>
<proteinExistence type="predicted"/>
<dbReference type="EMBL" id="CATNWA010019103">
    <property type="protein sequence ID" value="CAI9611304.1"/>
    <property type="molecule type" value="Genomic_DNA"/>
</dbReference>
<evidence type="ECO:0008006" key="4">
    <source>
        <dbReference type="Google" id="ProtNLM"/>
    </source>
</evidence>
<reference evidence="2" key="1">
    <citation type="submission" date="2023-05" db="EMBL/GenBank/DDBJ databases">
        <authorList>
            <person name="Stuckert A."/>
        </authorList>
    </citation>
    <scope>NUCLEOTIDE SEQUENCE</scope>
</reference>
<accession>A0ABN9GQB5</accession>
<dbReference type="Proteomes" id="UP001162483">
    <property type="component" value="Unassembled WGS sequence"/>
</dbReference>
<feature type="compositionally biased region" description="Polar residues" evidence="1">
    <location>
        <begin position="22"/>
        <end position="37"/>
    </location>
</feature>
<keyword evidence="3" id="KW-1185">Reference proteome</keyword>
<comment type="caution">
    <text evidence="2">The sequence shown here is derived from an EMBL/GenBank/DDBJ whole genome shotgun (WGS) entry which is preliminary data.</text>
</comment>
<name>A0ABN9GQB5_9NEOB</name>
<feature type="region of interest" description="Disordered" evidence="1">
    <location>
        <begin position="22"/>
        <end position="45"/>
    </location>
</feature>
<gene>
    <name evidence="2" type="ORF">SPARVUS_LOCUS14525699</name>
</gene>
<protein>
    <recommendedName>
        <fullName evidence="4">Lipoprotein</fullName>
    </recommendedName>
</protein>
<evidence type="ECO:0000256" key="1">
    <source>
        <dbReference type="SAM" id="MobiDB-lite"/>
    </source>
</evidence>